<dbReference type="OrthoDB" id="359441at2"/>
<dbReference type="RefSeq" id="WP_114379693.1">
    <property type="nucleotide sequence ID" value="NZ_QPJD01000005.1"/>
</dbReference>
<dbReference type="Pfam" id="PF04893">
    <property type="entry name" value="Yip1"/>
    <property type="match status" value="1"/>
</dbReference>
<evidence type="ECO:0000259" key="6">
    <source>
        <dbReference type="Pfam" id="PF04893"/>
    </source>
</evidence>
<feature type="transmembrane region" description="Helical" evidence="5">
    <location>
        <begin position="99"/>
        <end position="119"/>
    </location>
</feature>
<dbReference type="AlphaFoldDB" id="A0A368W3T1"/>
<sequence>MIATFRMMRQVLVHPIDFYHDIQEQGRIKWGQALFVVAFAYLARMIAILITGYAFEKREPHEISFLHEFIWLVVPWLTWTVSNWGVSAILEGEGKFKEVFVGSAFALVPYAIFIVPITLLTNVLALDESSIYSFLINFTIYWVGWLLLLKVKIIHDFELVKMAWITVLSIIGILIMWFIGILMFGLMNQLINFVVDMIKELNFRR</sequence>
<evidence type="ECO:0000256" key="3">
    <source>
        <dbReference type="ARBA" id="ARBA00022989"/>
    </source>
</evidence>
<comment type="subcellular location">
    <subcellularLocation>
        <location evidence="1">Membrane</location>
        <topology evidence="1">Multi-pass membrane protein</topology>
    </subcellularLocation>
</comment>
<name>A0A368W3T1_9BACL</name>
<evidence type="ECO:0000256" key="2">
    <source>
        <dbReference type="ARBA" id="ARBA00022692"/>
    </source>
</evidence>
<evidence type="ECO:0000313" key="7">
    <source>
        <dbReference type="EMBL" id="RCW48938.1"/>
    </source>
</evidence>
<accession>A0A368W3T1</accession>
<keyword evidence="2 5" id="KW-0812">Transmembrane</keyword>
<feature type="transmembrane region" description="Helical" evidence="5">
    <location>
        <begin position="69"/>
        <end position="90"/>
    </location>
</feature>
<feature type="transmembrane region" description="Helical" evidence="5">
    <location>
        <begin position="131"/>
        <end position="151"/>
    </location>
</feature>
<dbReference type="Proteomes" id="UP000252415">
    <property type="component" value="Unassembled WGS sequence"/>
</dbReference>
<feature type="transmembrane region" description="Helical" evidence="5">
    <location>
        <begin position="33"/>
        <end position="54"/>
    </location>
</feature>
<proteinExistence type="predicted"/>
<feature type="domain" description="Yip1" evidence="6">
    <location>
        <begin position="10"/>
        <end position="179"/>
    </location>
</feature>
<dbReference type="GO" id="GO:0016020">
    <property type="term" value="C:membrane"/>
    <property type="evidence" value="ECO:0007669"/>
    <property type="project" value="UniProtKB-SubCell"/>
</dbReference>
<dbReference type="InterPro" id="IPR006977">
    <property type="entry name" value="Yip1_dom"/>
</dbReference>
<feature type="transmembrane region" description="Helical" evidence="5">
    <location>
        <begin position="163"/>
        <end position="187"/>
    </location>
</feature>
<reference evidence="7 8" key="1">
    <citation type="submission" date="2018-07" db="EMBL/GenBank/DDBJ databases">
        <title>Genomic Encyclopedia of Type Strains, Phase III (KMG-III): the genomes of soil and plant-associated and newly described type strains.</title>
        <authorList>
            <person name="Whitman W."/>
        </authorList>
    </citation>
    <scope>NUCLEOTIDE SEQUENCE [LARGE SCALE GENOMIC DNA]</scope>
    <source>
        <strain evidence="7 8">CECT 7506</strain>
    </source>
</reference>
<evidence type="ECO:0000256" key="5">
    <source>
        <dbReference type="SAM" id="Phobius"/>
    </source>
</evidence>
<comment type="caution">
    <text evidence="7">The sequence shown here is derived from an EMBL/GenBank/DDBJ whole genome shotgun (WGS) entry which is preliminary data.</text>
</comment>
<evidence type="ECO:0000256" key="1">
    <source>
        <dbReference type="ARBA" id="ARBA00004141"/>
    </source>
</evidence>
<protein>
    <recommendedName>
        <fullName evidence="6">Yip1 domain-containing protein</fullName>
    </recommendedName>
</protein>
<keyword evidence="4 5" id="KW-0472">Membrane</keyword>
<evidence type="ECO:0000313" key="8">
    <source>
        <dbReference type="Proteomes" id="UP000252415"/>
    </source>
</evidence>
<gene>
    <name evidence="7" type="ORF">DFP97_105123</name>
</gene>
<organism evidence="7 8">
    <name type="scientific">Paenibacillus prosopidis</name>
    <dbReference type="NCBI Taxonomy" id="630520"/>
    <lineage>
        <taxon>Bacteria</taxon>
        <taxon>Bacillati</taxon>
        <taxon>Bacillota</taxon>
        <taxon>Bacilli</taxon>
        <taxon>Bacillales</taxon>
        <taxon>Paenibacillaceae</taxon>
        <taxon>Paenibacillus</taxon>
    </lineage>
</organism>
<dbReference type="EMBL" id="QPJD01000005">
    <property type="protein sequence ID" value="RCW48938.1"/>
    <property type="molecule type" value="Genomic_DNA"/>
</dbReference>
<keyword evidence="3 5" id="KW-1133">Transmembrane helix</keyword>
<evidence type="ECO:0000256" key="4">
    <source>
        <dbReference type="ARBA" id="ARBA00023136"/>
    </source>
</evidence>
<keyword evidence="8" id="KW-1185">Reference proteome</keyword>